<gene>
    <name evidence="1" type="ORF">B0T23DRAFT_132664</name>
</gene>
<comment type="caution">
    <text evidence="1">The sequence shown here is derived from an EMBL/GenBank/DDBJ whole genome shotgun (WGS) entry which is preliminary data.</text>
</comment>
<name>A0AAJ0MQW1_9PEZI</name>
<evidence type="ECO:0000313" key="2">
    <source>
        <dbReference type="Proteomes" id="UP001285908"/>
    </source>
</evidence>
<dbReference type="AlphaFoldDB" id="A0AAJ0MQW1"/>
<proteinExistence type="predicted"/>
<accession>A0AAJ0MQW1</accession>
<evidence type="ECO:0000313" key="1">
    <source>
        <dbReference type="EMBL" id="KAK3492018.1"/>
    </source>
</evidence>
<protein>
    <submittedName>
        <fullName evidence="1">Uncharacterized protein</fullName>
    </submittedName>
</protein>
<dbReference type="GeneID" id="87869838"/>
<sequence>MMRFSRCCNVMSWIFPALVSQSDTVSCLPASRTRVGRCDMTVVGLARCPFFVLQPKRRVCWEANESSAAGGCVLVGCRKDGNGDDGWAGQKDSRVGFGLLSVYRLTRVGECYGCGSIASRRRSDWTLLGVAGQDLFKKL</sequence>
<keyword evidence="2" id="KW-1185">Reference proteome</keyword>
<dbReference type="EMBL" id="JAULSX010000004">
    <property type="protein sequence ID" value="KAK3492018.1"/>
    <property type="molecule type" value="Genomic_DNA"/>
</dbReference>
<dbReference type="Proteomes" id="UP001285908">
    <property type="component" value="Unassembled WGS sequence"/>
</dbReference>
<dbReference type="RefSeq" id="XP_062692476.1">
    <property type="nucleotide sequence ID" value="XM_062832216.1"/>
</dbReference>
<reference evidence="1 2" key="1">
    <citation type="journal article" date="2023" name="Mol. Phylogenet. Evol.">
        <title>Genome-scale phylogeny and comparative genomics of the fungal order Sordariales.</title>
        <authorList>
            <person name="Hensen N."/>
            <person name="Bonometti L."/>
            <person name="Westerberg I."/>
            <person name="Brannstrom I.O."/>
            <person name="Guillou S."/>
            <person name="Cros-Aarteil S."/>
            <person name="Calhoun S."/>
            <person name="Haridas S."/>
            <person name="Kuo A."/>
            <person name="Mondo S."/>
            <person name="Pangilinan J."/>
            <person name="Riley R."/>
            <person name="LaButti K."/>
            <person name="Andreopoulos B."/>
            <person name="Lipzen A."/>
            <person name="Chen C."/>
            <person name="Yan M."/>
            <person name="Daum C."/>
            <person name="Ng V."/>
            <person name="Clum A."/>
            <person name="Steindorff A."/>
            <person name="Ohm R.A."/>
            <person name="Martin F."/>
            <person name="Silar P."/>
            <person name="Natvig D.O."/>
            <person name="Lalanne C."/>
            <person name="Gautier V."/>
            <person name="Ament-Velasquez S.L."/>
            <person name="Kruys A."/>
            <person name="Hutchinson M.I."/>
            <person name="Powell A.J."/>
            <person name="Barry K."/>
            <person name="Miller A.N."/>
            <person name="Grigoriev I.V."/>
            <person name="Debuchy R."/>
            <person name="Gladieux P."/>
            <person name="Hiltunen Thoren M."/>
            <person name="Johannesson H."/>
        </authorList>
    </citation>
    <scope>NUCLEOTIDE SEQUENCE [LARGE SCALE GENOMIC DNA]</scope>
    <source>
        <strain evidence="1 2">FGSC 10403</strain>
    </source>
</reference>
<organism evidence="1 2">
    <name type="scientific">Neurospora hispaniola</name>
    <dbReference type="NCBI Taxonomy" id="588809"/>
    <lineage>
        <taxon>Eukaryota</taxon>
        <taxon>Fungi</taxon>
        <taxon>Dikarya</taxon>
        <taxon>Ascomycota</taxon>
        <taxon>Pezizomycotina</taxon>
        <taxon>Sordariomycetes</taxon>
        <taxon>Sordariomycetidae</taxon>
        <taxon>Sordariales</taxon>
        <taxon>Sordariaceae</taxon>
        <taxon>Neurospora</taxon>
    </lineage>
</organism>